<dbReference type="Proteomes" id="UP000231279">
    <property type="component" value="Unassembled WGS sequence"/>
</dbReference>
<evidence type="ECO:0000256" key="1">
    <source>
        <dbReference type="SAM" id="SignalP"/>
    </source>
</evidence>
<accession>A0A2G9HGD4</accession>
<keyword evidence="1" id="KW-0732">Signal</keyword>
<dbReference type="AlphaFoldDB" id="A0A2G9HGD4"/>
<dbReference type="OrthoDB" id="913804at2759"/>
<proteinExistence type="predicted"/>
<evidence type="ECO:0000313" key="2">
    <source>
        <dbReference type="EMBL" id="PIN16350.1"/>
    </source>
</evidence>
<name>A0A2G9HGD4_9LAMI</name>
<evidence type="ECO:0000313" key="3">
    <source>
        <dbReference type="Proteomes" id="UP000231279"/>
    </source>
</evidence>
<protein>
    <submittedName>
        <fullName evidence="2">Uncharacterized protein</fullName>
    </submittedName>
</protein>
<comment type="caution">
    <text evidence="2">The sequence shown here is derived from an EMBL/GenBank/DDBJ whole genome shotgun (WGS) entry which is preliminary data.</text>
</comment>
<gene>
    <name evidence="2" type="ORF">CDL12_11002</name>
</gene>
<reference evidence="3" key="1">
    <citation type="journal article" date="2018" name="Gigascience">
        <title>Genome assembly of the Pink Ipe (Handroanthus impetiginosus, Bignoniaceae), a highly valued, ecologically keystone Neotropical timber forest tree.</title>
        <authorList>
            <person name="Silva-Junior O.B."/>
            <person name="Grattapaglia D."/>
            <person name="Novaes E."/>
            <person name="Collevatti R.G."/>
        </authorList>
    </citation>
    <scope>NUCLEOTIDE SEQUENCE [LARGE SCALE GENOMIC DNA]</scope>
    <source>
        <strain evidence="3">cv. UFG-1</strain>
    </source>
</reference>
<dbReference type="EMBL" id="NKXS01001890">
    <property type="protein sequence ID" value="PIN16350.1"/>
    <property type="molecule type" value="Genomic_DNA"/>
</dbReference>
<organism evidence="2 3">
    <name type="scientific">Handroanthus impetiginosus</name>
    <dbReference type="NCBI Taxonomy" id="429701"/>
    <lineage>
        <taxon>Eukaryota</taxon>
        <taxon>Viridiplantae</taxon>
        <taxon>Streptophyta</taxon>
        <taxon>Embryophyta</taxon>
        <taxon>Tracheophyta</taxon>
        <taxon>Spermatophyta</taxon>
        <taxon>Magnoliopsida</taxon>
        <taxon>eudicotyledons</taxon>
        <taxon>Gunneridae</taxon>
        <taxon>Pentapetalae</taxon>
        <taxon>asterids</taxon>
        <taxon>lamiids</taxon>
        <taxon>Lamiales</taxon>
        <taxon>Bignoniaceae</taxon>
        <taxon>Crescentiina</taxon>
        <taxon>Tabebuia alliance</taxon>
        <taxon>Handroanthus</taxon>
    </lineage>
</organism>
<feature type="chain" id="PRO_5013829600" evidence="1">
    <location>
        <begin position="26"/>
        <end position="88"/>
    </location>
</feature>
<keyword evidence="3" id="KW-1185">Reference proteome</keyword>
<feature type="signal peptide" evidence="1">
    <location>
        <begin position="1"/>
        <end position="25"/>
    </location>
</feature>
<sequence length="88" mass="9863">MGSKGIVIFGILLATILLISSEVAARELAETLNTINTSKEDKKTNGVALNPSRPFCRRNPYGSCIRHDLKPYTKRRCDYKNLCGMLKF</sequence>
<dbReference type="InterPro" id="IPR010800">
    <property type="entry name" value="GRP"/>
</dbReference>
<dbReference type="Pfam" id="PF07172">
    <property type="entry name" value="GRP"/>
    <property type="match status" value="1"/>
</dbReference>